<protein>
    <submittedName>
        <fullName evidence="8">Protein-ER retention protein</fullName>
    </submittedName>
</protein>
<evidence type="ECO:0000256" key="6">
    <source>
        <dbReference type="SAM" id="Phobius"/>
    </source>
</evidence>
<evidence type="ECO:0000256" key="2">
    <source>
        <dbReference type="ARBA" id="ARBA00022692"/>
    </source>
</evidence>
<keyword evidence="3 6" id="KW-1133">Transmembrane helix</keyword>
<gene>
    <name evidence="8" type="primary">ERD1</name>
    <name evidence="8" type="ORF">H4219_003345</name>
</gene>
<dbReference type="OrthoDB" id="2159384at2759"/>
<feature type="transmembrane region" description="Helical" evidence="6">
    <location>
        <begin position="126"/>
        <end position="147"/>
    </location>
</feature>
<accession>A0A9W8DT46</accession>
<dbReference type="Pfam" id="PF03124">
    <property type="entry name" value="EXS"/>
    <property type="match status" value="2"/>
</dbReference>
<feature type="compositionally biased region" description="Gly residues" evidence="5">
    <location>
        <begin position="519"/>
        <end position="528"/>
    </location>
</feature>
<dbReference type="GO" id="GO:0005737">
    <property type="term" value="C:cytoplasm"/>
    <property type="evidence" value="ECO:0007669"/>
    <property type="project" value="TreeGrafter"/>
</dbReference>
<feature type="region of interest" description="Disordered" evidence="5">
    <location>
        <begin position="517"/>
        <end position="536"/>
    </location>
</feature>
<feature type="transmembrane region" description="Helical" evidence="6">
    <location>
        <begin position="357"/>
        <end position="376"/>
    </location>
</feature>
<dbReference type="PANTHER" id="PTHR10783">
    <property type="entry name" value="XENOTROPIC AND POLYTROPIC RETROVIRUS RECEPTOR 1-RELATED"/>
    <property type="match status" value="1"/>
</dbReference>
<name>A0A9W8DT46_9FUNG</name>
<sequence length="734" mass="80207">MFSITLFGFQPILLFLAAGFGWGLNIDILQRRGIDALRILNVKVKRPRKPPQPLTPPGATTTNDSGEDSTGTAVVIVPTIPTAAASDLPDSTTTTTAATPPTLGQRQRSTSTYLSYRSRKPFQNQIYSLCLVLGTVALAGYLWMTLVGDLVKPIDQSPLHAFCVGITYMAIWVLTIMPLRFLYHRVRFAFLASLWRIVKPSLTDRVFFCDILLADILTSCAKLLFELFGICFLFVRALIPSELSTSTNYHHGGYHSSSIGGGGGVGDNPMPGDSDSAAFNFLSVLEPVLASLPFLFRFRQCVNEYLNSPRGSSAAARHKANAIKYLSSLPVIFLARFQKMVMLDFYDGEIESDNKHIVLFAIWVFCAVFNSLYSFYWDIVFDWGLGHINGFNLASLLSYVFPEFVPDPPVFPANGPNGSGTAYKNNGFPVSQDTVAAAAAAATATIGGTSSSQFTPGIHTSSSAVPGTHSITSRYPQIGGLLKAKTSNENRKITFSLPQSTSCSSLGPNYQACNNQPGAGSGASGPGIGSDTSTSTTTINAYSSKALSNDNVNDDHNYQSKIDMTNNNNNDDDDYIQVPNEMTPFIIDAQPIVRSSHDGSTTTLVKKYNPLSTSGSGSSDNEGEHGFFSNHNNAAAVRYGGGYCHYMLRPNLILFPDNTTNHQGGSSSSSNKYKLYYFFMALNLLLRLAWTIKLSTYIQFDNIPRSVVYLNALEILRRWIWIFFRIEKEAATAH</sequence>
<evidence type="ECO:0000256" key="4">
    <source>
        <dbReference type="ARBA" id="ARBA00023136"/>
    </source>
</evidence>
<evidence type="ECO:0000256" key="1">
    <source>
        <dbReference type="ARBA" id="ARBA00004141"/>
    </source>
</evidence>
<organism evidence="8 9">
    <name type="scientific">Mycoemilia scoparia</name>
    <dbReference type="NCBI Taxonomy" id="417184"/>
    <lineage>
        <taxon>Eukaryota</taxon>
        <taxon>Fungi</taxon>
        <taxon>Fungi incertae sedis</taxon>
        <taxon>Zoopagomycota</taxon>
        <taxon>Kickxellomycotina</taxon>
        <taxon>Kickxellomycetes</taxon>
        <taxon>Kickxellales</taxon>
        <taxon>Kickxellaceae</taxon>
        <taxon>Mycoemilia</taxon>
    </lineage>
</organism>
<reference evidence="8" key="1">
    <citation type="submission" date="2022-07" db="EMBL/GenBank/DDBJ databases">
        <title>Phylogenomic reconstructions and comparative analyses of Kickxellomycotina fungi.</title>
        <authorList>
            <person name="Reynolds N.K."/>
            <person name="Stajich J.E."/>
            <person name="Barry K."/>
            <person name="Grigoriev I.V."/>
            <person name="Crous P."/>
            <person name="Smith M.E."/>
        </authorList>
    </citation>
    <scope>NUCLEOTIDE SEQUENCE</scope>
    <source>
        <strain evidence="8">NBRC 100468</strain>
    </source>
</reference>
<dbReference type="AlphaFoldDB" id="A0A9W8DT46"/>
<dbReference type="PANTHER" id="PTHR10783:SF46">
    <property type="entry name" value="PROTEIN ERD1 HOMOLOG 2"/>
    <property type="match status" value="1"/>
</dbReference>
<dbReference type="GO" id="GO:0016020">
    <property type="term" value="C:membrane"/>
    <property type="evidence" value="ECO:0007669"/>
    <property type="project" value="UniProtKB-SubCell"/>
</dbReference>
<dbReference type="InterPro" id="IPR004342">
    <property type="entry name" value="EXS_C"/>
</dbReference>
<evidence type="ECO:0000256" key="3">
    <source>
        <dbReference type="ARBA" id="ARBA00022989"/>
    </source>
</evidence>
<feature type="transmembrane region" description="Helical" evidence="6">
    <location>
        <begin position="159"/>
        <end position="183"/>
    </location>
</feature>
<evidence type="ECO:0000313" key="8">
    <source>
        <dbReference type="EMBL" id="KAJ1917212.1"/>
    </source>
</evidence>
<feature type="region of interest" description="Disordered" evidence="5">
    <location>
        <begin position="547"/>
        <end position="575"/>
    </location>
</feature>
<feature type="region of interest" description="Disordered" evidence="5">
    <location>
        <begin position="47"/>
        <end position="69"/>
    </location>
</feature>
<comment type="caution">
    <text evidence="8">The sequence shown here is derived from an EMBL/GenBank/DDBJ whole genome shotgun (WGS) entry which is preliminary data.</text>
</comment>
<feature type="region of interest" description="Disordered" evidence="5">
    <location>
        <begin position="84"/>
        <end position="110"/>
    </location>
</feature>
<keyword evidence="4 6" id="KW-0472">Membrane</keyword>
<dbReference type="Proteomes" id="UP001150538">
    <property type="component" value="Unassembled WGS sequence"/>
</dbReference>
<dbReference type="PROSITE" id="PS51380">
    <property type="entry name" value="EXS"/>
    <property type="match status" value="1"/>
</dbReference>
<proteinExistence type="predicted"/>
<evidence type="ECO:0000259" key="7">
    <source>
        <dbReference type="PROSITE" id="PS51380"/>
    </source>
</evidence>
<evidence type="ECO:0000256" key="5">
    <source>
        <dbReference type="SAM" id="MobiDB-lite"/>
    </source>
</evidence>
<feature type="transmembrane region" description="Helical" evidence="6">
    <location>
        <begin position="6"/>
        <end position="24"/>
    </location>
</feature>
<comment type="subcellular location">
    <subcellularLocation>
        <location evidence="1">Membrane</location>
        <topology evidence="1">Multi-pass membrane protein</topology>
    </subcellularLocation>
</comment>
<feature type="compositionally biased region" description="Polar residues" evidence="5">
    <location>
        <begin position="58"/>
        <end position="69"/>
    </location>
</feature>
<keyword evidence="2 6" id="KW-0812">Transmembrane</keyword>
<feature type="domain" description="EXS" evidence="7">
    <location>
        <begin position="277"/>
        <end position="734"/>
    </location>
</feature>
<keyword evidence="9" id="KW-1185">Reference proteome</keyword>
<dbReference type="EMBL" id="JANBPU010000078">
    <property type="protein sequence ID" value="KAJ1917212.1"/>
    <property type="molecule type" value="Genomic_DNA"/>
</dbReference>
<evidence type="ECO:0000313" key="9">
    <source>
        <dbReference type="Proteomes" id="UP001150538"/>
    </source>
</evidence>